<dbReference type="GO" id="GO:0005737">
    <property type="term" value="C:cytoplasm"/>
    <property type="evidence" value="ECO:0007669"/>
    <property type="project" value="UniProtKB-SubCell"/>
</dbReference>
<feature type="modified residue" description="N5-methylglutamine" evidence="4">
    <location>
        <position position="222"/>
    </location>
</feature>
<dbReference type="PANTHER" id="PTHR43116">
    <property type="entry name" value="PEPTIDE CHAIN RELEASE FACTOR 2"/>
    <property type="match status" value="1"/>
</dbReference>
<protein>
    <recommendedName>
        <fullName evidence="4 5">Peptide chain release factor 2</fullName>
        <shortName evidence="4">RF-2</shortName>
    </recommendedName>
</protein>
<comment type="PTM">
    <text evidence="4">Methylated by PrmC. Methylation increases the termination efficiency of RF2.</text>
</comment>
<dbReference type="Proteomes" id="UP000177698">
    <property type="component" value="Unassembled WGS sequence"/>
</dbReference>
<dbReference type="Gene3D" id="3.30.160.20">
    <property type="match status" value="1"/>
</dbReference>
<dbReference type="InterPro" id="IPR045853">
    <property type="entry name" value="Pep_chain_release_fac_I_sf"/>
</dbReference>
<evidence type="ECO:0000259" key="7">
    <source>
        <dbReference type="PROSITE" id="PS00745"/>
    </source>
</evidence>
<gene>
    <name evidence="4" type="primary">prfB</name>
    <name evidence="8" type="ORF">A2954_07190</name>
</gene>
<dbReference type="InterPro" id="IPR000352">
    <property type="entry name" value="Pep_chain_release_fac_I"/>
</dbReference>
<keyword evidence="3 4" id="KW-0648">Protein biosynthesis</keyword>
<dbReference type="NCBIfam" id="TIGR00020">
    <property type="entry name" value="prfB"/>
    <property type="match status" value="1"/>
</dbReference>
<dbReference type="InterPro" id="IPR005139">
    <property type="entry name" value="PCRF"/>
</dbReference>
<comment type="caution">
    <text evidence="8">The sequence shown here is derived from an EMBL/GenBank/DDBJ whole genome shotgun (WGS) entry which is preliminary data.</text>
</comment>
<dbReference type="Gene3D" id="3.30.70.1660">
    <property type="match status" value="1"/>
</dbReference>
<proteinExistence type="inferred from homology"/>
<evidence type="ECO:0000256" key="1">
    <source>
        <dbReference type="ARBA" id="ARBA00010835"/>
    </source>
</evidence>
<dbReference type="EMBL" id="MGAG01000010">
    <property type="protein sequence ID" value="OGK41637.1"/>
    <property type="molecule type" value="Genomic_DNA"/>
</dbReference>
<feature type="domain" description="Prokaryotic-type class I peptide chain release factors" evidence="7">
    <location>
        <begin position="215"/>
        <end position="231"/>
    </location>
</feature>
<dbReference type="PANTHER" id="PTHR43116:SF3">
    <property type="entry name" value="CLASS I PEPTIDE CHAIN RELEASE FACTOR"/>
    <property type="match status" value="1"/>
</dbReference>
<comment type="subcellular location">
    <subcellularLocation>
        <location evidence="4">Cytoplasm</location>
    </subcellularLocation>
</comment>
<evidence type="ECO:0000256" key="2">
    <source>
        <dbReference type="ARBA" id="ARBA00022481"/>
    </source>
</evidence>
<evidence type="ECO:0000256" key="3">
    <source>
        <dbReference type="ARBA" id="ARBA00022917"/>
    </source>
</evidence>
<dbReference type="InterPro" id="IPR004374">
    <property type="entry name" value="PrfB"/>
</dbReference>
<evidence type="ECO:0000256" key="4">
    <source>
        <dbReference type="HAMAP-Rule" id="MF_00094"/>
    </source>
</evidence>
<evidence type="ECO:0000256" key="6">
    <source>
        <dbReference type="SAM" id="Coils"/>
    </source>
</evidence>
<dbReference type="STRING" id="1802056.A2954_07190"/>
<dbReference type="GO" id="GO:0016149">
    <property type="term" value="F:translation release factor activity, codon specific"/>
    <property type="evidence" value="ECO:0007669"/>
    <property type="project" value="UniProtKB-UniRule"/>
</dbReference>
<dbReference type="SUPFAM" id="SSF75620">
    <property type="entry name" value="Release factor"/>
    <property type="match status" value="1"/>
</dbReference>
<dbReference type="Pfam" id="PF03462">
    <property type="entry name" value="PCRF"/>
    <property type="match status" value="1"/>
</dbReference>
<keyword evidence="2 4" id="KW-0488">Methylation</keyword>
<comment type="similarity">
    <text evidence="1 4">Belongs to the prokaryotic/mitochondrial release factor family.</text>
</comment>
<keyword evidence="4" id="KW-0963">Cytoplasm</keyword>
<keyword evidence="6" id="KW-0175">Coiled coil</keyword>
<feature type="coiled-coil region" evidence="6">
    <location>
        <begin position="45"/>
        <end position="87"/>
    </location>
</feature>
<evidence type="ECO:0000256" key="5">
    <source>
        <dbReference type="NCBIfam" id="TIGR00020"/>
    </source>
</evidence>
<evidence type="ECO:0000313" key="8">
    <source>
        <dbReference type="EMBL" id="OGK41637.1"/>
    </source>
</evidence>
<dbReference type="HAMAP" id="MF_00094">
    <property type="entry name" value="Rel_fac_2"/>
    <property type="match status" value="1"/>
</dbReference>
<sequence>MEKEELKNKLDSIVAKANLSVKKQEVSLLEKNTYDSAFWQNSKNAGEVMKKINDLKKEIEDIEMMQLLFQEGELKEAEKLIKKYEILLFLSGPHDKGDAIFAIHSGQGGTEAMDWSEMLFRMYTRYFEKKGWKFEEIDRVQGEEAGIKTSTLKVYGAFAYGHLKSEAGVHRLVRQSPFNADKLRQTSFALVEVLPIVEDKEVQLKEDELVWQFYRSGGKGGQNVNKVSTAVRLTHKPTGITVSCQEERYQGANRENALNILRAKLWQIEQEKKLDEIESFKKVKVASWGKQIRSYVLHPYKMIKDLRTDYEESNVEAVLAGDLDGFIEAYLKKLE</sequence>
<dbReference type="Pfam" id="PF00472">
    <property type="entry name" value="RF-1"/>
    <property type="match status" value="1"/>
</dbReference>
<evidence type="ECO:0000313" key="9">
    <source>
        <dbReference type="Proteomes" id="UP000177698"/>
    </source>
</evidence>
<name>A0A1F7IE47_9BACT</name>
<dbReference type="PROSITE" id="PS00745">
    <property type="entry name" value="RF_PROK_I"/>
    <property type="match status" value="1"/>
</dbReference>
<reference evidence="8 9" key="1">
    <citation type="journal article" date="2016" name="Nat. Commun.">
        <title>Thousands of microbial genomes shed light on interconnected biogeochemical processes in an aquifer system.</title>
        <authorList>
            <person name="Anantharaman K."/>
            <person name="Brown C.T."/>
            <person name="Hug L.A."/>
            <person name="Sharon I."/>
            <person name="Castelle C.J."/>
            <person name="Probst A.J."/>
            <person name="Thomas B.C."/>
            <person name="Singh A."/>
            <person name="Wilkins M.J."/>
            <person name="Karaoz U."/>
            <person name="Brodie E.L."/>
            <person name="Williams K.H."/>
            <person name="Hubbard S.S."/>
            <person name="Banfield J.F."/>
        </authorList>
    </citation>
    <scope>NUCLEOTIDE SEQUENCE [LARGE SCALE GENOMIC DNA]</scope>
</reference>
<organism evidence="8 9">
    <name type="scientific">Candidatus Roizmanbacteria bacterium RIFCSPLOWO2_01_FULL_37_12</name>
    <dbReference type="NCBI Taxonomy" id="1802056"/>
    <lineage>
        <taxon>Bacteria</taxon>
        <taxon>Candidatus Roizmaniibacteriota</taxon>
    </lineage>
</organism>
<dbReference type="Gene3D" id="1.20.58.410">
    <property type="entry name" value="Release factor"/>
    <property type="match status" value="1"/>
</dbReference>
<dbReference type="AlphaFoldDB" id="A0A1F7IE47"/>
<accession>A0A1F7IE47</accession>
<comment type="function">
    <text evidence="4">Peptide chain release factor 2 directs the termination of translation in response to the peptide chain termination codons UGA and UAA.</text>
</comment>
<dbReference type="SMART" id="SM00937">
    <property type="entry name" value="PCRF"/>
    <property type="match status" value="1"/>
</dbReference>